<dbReference type="RefSeq" id="WP_090535544.1">
    <property type="nucleotide sequence ID" value="NZ_FNRQ01000006.1"/>
</dbReference>
<evidence type="ECO:0000313" key="1">
    <source>
        <dbReference type="EMBL" id="SEB11887.1"/>
    </source>
</evidence>
<protein>
    <submittedName>
        <fullName evidence="1">Abortive infection protein, AbiV family</fullName>
    </submittedName>
</protein>
<dbReference type="EMBL" id="FNRQ01000006">
    <property type="protein sequence ID" value="SEB11887.1"/>
    <property type="molecule type" value="Genomic_DNA"/>
</dbReference>
<dbReference type="Pfam" id="PF18728">
    <property type="entry name" value="HEPN_AbiV"/>
    <property type="match status" value="1"/>
</dbReference>
<accession>A0A1H4GQS4</accession>
<keyword evidence="2" id="KW-1185">Reference proteome</keyword>
<organism evidence="1 2">
    <name type="scientific">Paraburkholderia sartisoli</name>
    <dbReference type="NCBI Taxonomy" id="83784"/>
    <lineage>
        <taxon>Bacteria</taxon>
        <taxon>Pseudomonadati</taxon>
        <taxon>Pseudomonadota</taxon>
        <taxon>Betaproteobacteria</taxon>
        <taxon>Burkholderiales</taxon>
        <taxon>Burkholderiaceae</taxon>
        <taxon>Paraburkholderia</taxon>
    </lineage>
</organism>
<proteinExistence type="predicted"/>
<sequence length="235" mass="26377">MAVDAKTKERTRTLIEGLVKTFENADELYDEALCLAERGSVARALLLHQISLEECGKADMLCVAVFSSVRGEDIDMKRLTRAFSRHEAKNKANAYFLAKSEVEAHAHDNNDFATASEAFGKMQAQFHKDSNSLKNASLYVDFNRKFISPREAVTAENLADIRQRNADFMAMTHHKVSVIATWGDNLDAAADYYAQISSELGFDRIKELDHKDPEARREFAEGLLEKVAELAKISK</sequence>
<dbReference type="OrthoDB" id="7107926at2"/>
<dbReference type="NCBIfam" id="TIGR04498">
    <property type="entry name" value="AbiV_defense"/>
    <property type="match status" value="1"/>
</dbReference>
<dbReference type="STRING" id="83784.SAMN05192564_106255"/>
<evidence type="ECO:0000313" key="2">
    <source>
        <dbReference type="Proteomes" id="UP000198638"/>
    </source>
</evidence>
<dbReference type="Proteomes" id="UP000198638">
    <property type="component" value="Unassembled WGS sequence"/>
</dbReference>
<gene>
    <name evidence="1" type="ORF">SAMN05192564_106255</name>
</gene>
<reference evidence="2" key="1">
    <citation type="submission" date="2016-10" db="EMBL/GenBank/DDBJ databases">
        <authorList>
            <person name="Varghese N."/>
            <person name="Submissions S."/>
        </authorList>
    </citation>
    <scope>NUCLEOTIDE SEQUENCE [LARGE SCALE GENOMIC DNA]</scope>
    <source>
        <strain evidence="2">LMG 24000</strain>
    </source>
</reference>
<dbReference type="InterPro" id="IPR030987">
    <property type="entry name" value="AbiV"/>
</dbReference>
<name>A0A1H4GQS4_9BURK</name>
<dbReference type="AlphaFoldDB" id="A0A1H4GQS4"/>